<dbReference type="EMBL" id="JACEIO010000037">
    <property type="protein sequence ID" value="MBA4538197.1"/>
    <property type="molecule type" value="Genomic_DNA"/>
</dbReference>
<evidence type="ECO:0000259" key="1">
    <source>
        <dbReference type="Pfam" id="PF01521"/>
    </source>
</evidence>
<gene>
    <name evidence="3" type="ORF">G4D64_13630</name>
    <name evidence="2" type="ORF">H1Z61_13905</name>
</gene>
<dbReference type="InterPro" id="IPR035903">
    <property type="entry name" value="HesB-like_dom_sf"/>
</dbReference>
<dbReference type="AlphaFoldDB" id="A0A6B3W3M3"/>
<evidence type="ECO:0000313" key="5">
    <source>
        <dbReference type="Proteomes" id="UP000570010"/>
    </source>
</evidence>
<name>A0A6B3W3M3_9BACI</name>
<accession>A0A6B3W3M3</accession>
<proteinExistence type="predicted"/>
<dbReference type="RefSeq" id="WP_163242922.1">
    <property type="nucleotide sequence ID" value="NZ_CP082780.1"/>
</dbReference>
<dbReference type="Proteomes" id="UP000472971">
    <property type="component" value="Unassembled WGS sequence"/>
</dbReference>
<comment type="caution">
    <text evidence="3">The sequence shown here is derived from an EMBL/GenBank/DDBJ whole genome shotgun (WGS) entry which is preliminary data.</text>
</comment>
<dbReference type="Pfam" id="PF01521">
    <property type="entry name" value="Fe-S_biosyn"/>
    <property type="match status" value="1"/>
</dbReference>
<organism evidence="3 4">
    <name type="scientific">Bacillus aquiflavi</name>
    <dbReference type="NCBI Taxonomy" id="2672567"/>
    <lineage>
        <taxon>Bacteria</taxon>
        <taxon>Bacillati</taxon>
        <taxon>Bacillota</taxon>
        <taxon>Bacilli</taxon>
        <taxon>Bacillales</taxon>
        <taxon>Bacillaceae</taxon>
        <taxon>Bacillus</taxon>
    </lineage>
</organism>
<sequence>MEITLTKAAIEKLAEKSVEQRGYVKLEYDTDGCECDISGVTVLSLVNELSDDDIEVRTNSIPIYVEKSREMYFDEEMTVDFSEAVNCFQLKSPNQILNGRMSFKDYTKN</sequence>
<evidence type="ECO:0000313" key="3">
    <source>
        <dbReference type="EMBL" id="NEY82516.1"/>
    </source>
</evidence>
<dbReference type="EMBL" id="JAAIWN010000037">
    <property type="protein sequence ID" value="NEY82516.1"/>
    <property type="molecule type" value="Genomic_DNA"/>
</dbReference>
<dbReference type="SUPFAM" id="SSF89360">
    <property type="entry name" value="HesB-like domain"/>
    <property type="match status" value="1"/>
</dbReference>
<feature type="domain" description="Core" evidence="1">
    <location>
        <begin position="1"/>
        <end position="105"/>
    </location>
</feature>
<reference evidence="2 5" key="2">
    <citation type="submission" date="2020-07" db="EMBL/GenBank/DDBJ databases">
        <authorList>
            <person name="Feng H."/>
        </authorList>
    </citation>
    <scope>NUCLEOTIDE SEQUENCE [LARGE SCALE GENOMIC DNA]</scope>
    <source>
        <strain evidence="5">s-12</strain>
        <strain evidence="2">S-12</strain>
    </source>
</reference>
<evidence type="ECO:0000313" key="2">
    <source>
        <dbReference type="EMBL" id="MBA4538197.1"/>
    </source>
</evidence>
<dbReference type="Proteomes" id="UP000570010">
    <property type="component" value="Unassembled WGS sequence"/>
</dbReference>
<reference evidence="3 4" key="1">
    <citation type="submission" date="2020-02" db="EMBL/GenBank/DDBJ databases">
        <title>Bacillus aquiflavi sp. nov., isolated from yellow water of strong flavor Chinese baijiu in Yibin region of China.</title>
        <authorList>
            <person name="Xie J."/>
        </authorList>
    </citation>
    <scope>NUCLEOTIDE SEQUENCE [LARGE SCALE GENOMIC DNA]</scope>
    <source>
        <strain evidence="3 4">3H-10</strain>
    </source>
</reference>
<dbReference type="Gene3D" id="2.60.300.12">
    <property type="entry name" value="HesB-like domain"/>
    <property type="match status" value="1"/>
</dbReference>
<keyword evidence="4" id="KW-1185">Reference proteome</keyword>
<protein>
    <submittedName>
        <fullName evidence="3">Iron-sulfur cluster biosynthesis family protein</fullName>
    </submittedName>
</protein>
<dbReference type="InterPro" id="IPR000361">
    <property type="entry name" value="ATAP_core_dom"/>
</dbReference>
<evidence type="ECO:0000313" key="4">
    <source>
        <dbReference type="Proteomes" id="UP000472971"/>
    </source>
</evidence>